<keyword evidence="4" id="KW-1185">Reference proteome</keyword>
<dbReference type="AlphaFoldDB" id="A0A9W7DRY2"/>
<dbReference type="Gene3D" id="3.20.20.150">
    <property type="entry name" value="Divalent-metal-dependent TIM barrel enzymes"/>
    <property type="match status" value="1"/>
</dbReference>
<organism evidence="3 4">
    <name type="scientific">Triparma retinervis</name>
    <dbReference type="NCBI Taxonomy" id="2557542"/>
    <lineage>
        <taxon>Eukaryota</taxon>
        <taxon>Sar</taxon>
        <taxon>Stramenopiles</taxon>
        <taxon>Ochrophyta</taxon>
        <taxon>Bolidophyceae</taxon>
        <taxon>Parmales</taxon>
        <taxon>Triparmaceae</taxon>
        <taxon>Triparma</taxon>
    </lineage>
</organism>
<dbReference type="EMBL" id="BRXZ01002007">
    <property type="protein sequence ID" value="GMH52085.1"/>
    <property type="molecule type" value="Genomic_DNA"/>
</dbReference>
<protein>
    <recommendedName>
        <fullName evidence="2">Xylose isomerase-like TIM barrel domain-containing protein</fullName>
    </recommendedName>
</protein>
<dbReference type="InterPro" id="IPR036237">
    <property type="entry name" value="Xyl_isomerase-like_sf"/>
</dbReference>
<evidence type="ECO:0000259" key="2">
    <source>
        <dbReference type="Pfam" id="PF01261"/>
    </source>
</evidence>
<dbReference type="PANTHER" id="PTHR43489">
    <property type="entry name" value="ISOMERASE"/>
    <property type="match status" value="1"/>
</dbReference>
<dbReference type="InterPro" id="IPR013022">
    <property type="entry name" value="Xyl_isomerase-like_TIM-brl"/>
</dbReference>
<proteinExistence type="predicted"/>
<evidence type="ECO:0000313" key="3">
    <source>
        <dbReference type="EMBL" id="GMH52085.1"/>
    </source>
</evidence>
<dbReference type="Proteomes" id="UP001165082">
    <property type="component" value="Unassembled WGS sequence"/>
</dbReference>
<gene>
    <name evidence="3" type="ORF">TrRE_jg839</name>
</gene>
<comment type="caution">
    <text evidence="3">The sequence shown here is derived from an EMBL/GenBank/DDBJ whole genome shotgun (WGS) entry which is preliminary data.</text>
</comment>
<dbReference type="SUPFAM" id="SSF51658">
    <property type="entry name" value="Xylose isomerase-like"/>
    <property type="match status" value="1"/>
</dbReference>
<evidence type="ECO:0000313" key="4">
    <source>
        <dbReference type="Proteomes" id="UP001165082"/>
    </source>
</evidence>
<dbReference type="InterPro" id="IPR050417">
    <property type="entry name" value="Sugar_Epim/Isomerase"/>
</dbReference>
<dbReference type="PANTHER" id="PTHR43489:SF3">
    <property type="entry name" value="XYLOSE ISOMERASE DOMAIN PROTEIN TIM BARREL"/>
    <property type="match status" value="1"/>
</dbReference>
<sequence>MEGSPFDADRLCGLANRLGVQLDLVEKSEWKLVNERDVKMGCMLPEMTMADGLCLEPFVPGFNDPQYADGVHKVLSSALDLASQNGIASIIVFTGMGTNEDESEQYNKIVKGFIEPIDGRESLIKKAERLQVTFMMEMLNTNGDEKTWRGHPGYLGNSTNKLVEKVIKPVNSSRLRLAFDIYHVAMMREDPLEMIENHHEFIGNVQVAGMTEGNANRGEITAEGQMIRYADVFSKLREKLPGGGKGIPVLLEYIPNSKVPETVRDDLESAINVCDESI</sequence>
<dbReference type="OrthoDB" id="4214675at2759"/>
<feature type="domain" description="Xylose isomerase-like TIM barrel" evidence="2">
    <location>
        <begin position="62"/>
        <end position="267"/>
    </location>
</feature>
<dbReference type="GO" id="GO:0016853">
    <property type="term" value="F:isomerase activity"/>
    <property type="evidence" value="ECO:0007669"/>
    <property type="project" value="UniProtKB-KW"/>
</dbReference>
<name>A0A9W7DRY2_9STRA</name>
<accession>A0A9W7DRY2</accession>
<dbReference type="Pfam" id="PF01261">
    <property type="entry name" value="AP_endonuc_2"/>
    <property type="match status" value="1"/>
</dbReference>
<reference evidence="3" key="1">
    <citation type="submission" date="2022-07" db="EMBL/GenBank/DDBJ databases">
        <title>Genome analysis of Parmales, a sister group of diatoms, reveals the evolutionary specialization of diatoms from phago-mixotrophs to photoautotrophs.</title>
        <authorList>
            <person name="Ban H."/>
            <person name="Sato S."/>
            <person name="Yoshikawa S."/>
            <person name="Kazumasa Y."/>
            <person name="Nakamura Y."/>
            <person name="Ichinomiya M."/>
            <person name="Saitoh K."/>
            <person name="Sato N."/>
            <person name="Blanc-Mathieu R."/>
            <person name="Endo H."/>
            <person name="Kuwata A."/>
            <person name="Ogata H."/>
        </authorList>
    </citation>
    <scope>NUCLEOTIDE SEQUENCE</scope>
</reference>
<keyword evidence="1" id="KW-0413">Isomerase</keyword>
<evidence type="ECO:0000256" key="1">
    <source>
        <dbReference type="ARBA" id="ARBA00023235"/>
    </source>
</evidence>